<keyword evidence="3" id="KW-1185">Reference proteome</keyword>
<organism evidence="2 3">
    <name type="scientific">Armillaria ostoyae</name>
    <name type="common">Armillaria root rot fungus</name>
    <dbReference type="NCBI Taxonomy" id="47428"/>
    <lineage>
        <taxon>Eukaryota</taxon>
        <taxon>Fungi</taxon>
        <taxon>Dikarya</taxon>
        <taxon>Basidiomycota</taxon>
        <taxon>Agaricomycotina</taxon>
        <taxon>Agaricomycetes</taxon>
        <taxon>Agaricomycetidae</taxon>
        <taxon>Agaricales</taxon>
        <taxon>Marasmiineae</taxon>
        <taxon>Physalacriaceae</taxon>
        <taxon>Armillaria</taxon>
    </lineage>
</organism>
<feature type="compositionally biased region" description="Acidic residues" evidence="1">
    <location>
        <begin position="299"/>
        <end position="308"/>
    </location>
</feature>
<feature type="region of interest" description="Disordered" evidence="1">
    <location>
        <begin position="280"/>
        <end position="322"/>
    </location>
</feature>
<evidence type="ECO:0000313" key="2">
    <source>
        <dbReference type="EMBL" id="SJL16911.1"/>
    </source>
</evidence>
<evidence type="ECO:0000256" key="1">
    <source>
        <dbReference type="SAM" id="MobiDB-lite"/>
    </source>
</evidence>
<sequence>MENIDSRLRGVNPVHAFLQESRRRFEARLQQPSLNLQTEDPGNQNSDSSTLIPGPAVSSLIPANLTATIRRIKRKADFSEEAEVNFDNFCSASPEERQLLLMATTLQNRDLLQSIQNTGSSWELWSSLKTDIWQYAKAFLLSSAAVCYVGDSAYHVMFALRQMKARGLPAEDDITANTALLSRISYCLMTKCSHFKDLRCVYDASVDSLDKFWSTVDNTFHEMRKDGEELFIFQMNDIYEMDQEKYGDPAQSGIKTVELATTNLPSWVRRINELAPKISIAQGEGDRPAKRRRMAGVGDSDDDEEDAAAEQRPQGEPGGNDD</sequence>
<evidence type="ECO:0000313" key="3">
    <source>
        <dbReference type="Proteomes" id="UP000219338"/>
    </source>
</evidence>
<reference evidence="3" key="1">
    <citation type="journal article" date="2017" name="Nat. Ecol. Evol.">
        <title>Genome expansion and lineage-specific genetic innovations in the forest pathogenic fungi Armillaria.</title>
        <authorList>
            <person name="Sipos G."/>
            <person name="Prasanna A.N."/>
            <person name="Walter M.C."/>
            <person name="O'Connor E."/>
            <person name="Balint B."/>
            <person name="Krizsan K."/>
            <person name="Kiss B."/>
            <person name="Hess J."/>
            <person name="Varga T."/>
            <person name="Slot J."/>
            <person name="Riley R."/>
            <person name="Boka B."/>
            <person name="Rigling D."/>
            <person name="Barry K."/>
            <person name="Lee J."/>
            <person name="Mihaltcheva S."/>
            <person name="LaButti K."/>
            <person name="Lipzen A."/>
            <person name="Waldron R."/>
            <person name="Moloney N.M."/>
            <person name="Sperisen C."/>
            <person name="Kredics L."/>
            <person name="Vagvoelgyi C."/>
            <person name="Patrignani A."/>
            <person name="Fitzpatrick D."/>
            <person name="Nagy I."/>
            <person name="Doyle S."/>
            <person name="Anderson J.B."/>
            <person name="Grigoriev I.V."/>
            <person name="Gueldener U."/>
            <person name="Muensterkoetter M."/>
            <person name="Nagy L.G."/>
        </authorList>
    </citation>
    <scope>NUCLEOTIDE SEQUENCE [LARGE SCALE GENOMIC DNA]</scope>
    <source>
        <strain evidence="3">C18/9</strain>
    </source>
</reference>
<name>A0A284S7C8_ARMOS</name>
<gene>
    <name evidence="2" type="ORF">ARMOST_20442</name>
</gene>
<dbReference type="Proteomes" id="UP000219338">
    <property type="component" value="Unassembled WGS sequence"/>
</dbReference>
<feature type="compositionally biased region" description="Polar residues" evidence="1">
    <location>
        <begin position="33"/>
        <end position="51"/>
    </location>
</feature>
<dbReference type="OrthoDB" id="3050604at2759"/>
<accession>A0A284S7C8</accession>
<dbReference type="AlphaFoldDB" id="A0A284S7C8"/>
<dbReference type="OMA" id="WISACLT"/>
<proteinExistence type="predicted"/>
<protein>
    <submittedName>
        <fullName evidence="2">Uncharacterized protein</fullName>
    </submittedName>
</protein>
<feature type="region of interest" description="Disordered" evidence="1">
    <location>
        <begin position="33"/>
        <end position="55"/>
    </location>
</feature>
<dbReference type="EMBL" id="FUEG01000039">
    <property type="protein sequence ID" value="SJL16911.1"/>
    <property type="molecule type" value="Genomic_DNA"/>
</dbReference>